<dbReference type="VEuPathDB" id="FungiDB:PYU1_G002697"/>
<dbReference type="InParanoid" id="K3WCK9"/>
<sequence>MIKSGDDIKSVSTKFPQTRKKAAMTGSSQQIKAMAIHRGGFFFASSSWIPLRKSRESSASVLGVACAKSALISHSSADLLFFTSADLTSSLSSRSRELLQRNAQVSTKDPTAQDRRDSFLLKSNETLSISNPPIHGHDMLEEFVETKKWNKFKDQLIQTMLQDKKANKPRNIFRSSCKT</sequence>
<dbReference type="Proteomes" id="UP000019132">
    <property type="component" value="Unassembled WGS sequence"/>
</dbReference>
<organism evidence="1 2">
    <name type="scientific">Globisporangium ultimum (strain ATCC 200006 / CBS 805.95 / DAOM BR144)</name>
    <name type="common">Pythium ultimum</name>
    <dbReference type="NCBI Taxonomy" id="431595"/>
    <lineage>
        <taxon>Eukaryota</taxon>
        <taxon>Sar</taxon>
        <taxon>Stramenopiles</taxon>
        <taxon>Oomycota</taxon>
        <taxon>Peronosporomycetes</taxon>
        <taxon>Pythiales</taxon>
        <taxon>Pythiaceae</taxon>
        <taxon>Globisporangium</taxon>
    </lineage>
</organism>
<proteinExistence type="predicted"/>
<keyword evidence="2" id="KW-1185">Reference proteome</keyword>
<protein>
    <submittedName>
        <fullName evidence="1">Uncharacterized protein</fullName>
    </submittedName>
</protein>
<reference evidence="2" key="1">
    <citation type="journal article" date="2010" name="Genome Biol.">
        <title>Genome sequence of the necrotrophic plant pathogen Pythium ultimum reveals original pathogenicity mechanisms and effector repertoire.</title>
        <authorList>
            <person name="Levesque C.A."/>
            <person name="Brouwer H."/>
            <person name="Cano L."/>
            <person name="Hamilton J.P."/>
            <person name="Holt C."/>
            <person name="Huitema E."/>
            <person name="Raffaele S."/>
            <person name="Robideau G.P."/>
            <person name="Thines M."/>
            <person name="Win J."/>
            <person name="Zerillo M.M."/>
            <person name="Beakes G.W."/>
            <person name="Boore J.L."/>
            <person name="Busam D."/>
            <person name="Dumas B."/>
            <person name="Ferriera S."/>
            <person name="Fuerstenberg S.I."/>
            <person name="Gachon C.M."/>
            <person name="Gaulin E."/>
            <person name="Govers F."/>
            <person name="Grenville-Briggs L."/>
            <person name="Horner N."/>
            <person name="Hostetler J."/>
            <person name="Jiang R.H."/>
            <person name="Johnson J."/>
            <person name="Krajaejun T."/>
            <person name="Lin H."/>
            <person name="Meijer H.J."/>
            <person name="Moore B."/>
            <person name="Morris P."/>
            <person name="Phuntmart V."/>
            <person name="Puiu D."/>
            <person name="Shetty J."/>
            <person name="Stajich J.E."/>
            <person name="Tripathy S."/>
            <person name="Wawra S."/>
            <person name="van West P."/>
            <person name="Whitty B.R."/>
            <person name="Coutinho P.M."/>
            <person name="Henrissat B."/>
            <person name="Martin F."/>
            <person name="Thomas P.D."/>
            <person name="Tyler B.M."/>
            <person name="De Vries R.P."/>
            <person name="Kamoun S."/>
            <person name="Yandell M."/>
            <person name="Tisserat N."/>
            <person name="Buell C.R."/>
        </authorList>
    </citation>
    <scope>NUCLEOTIDE SEQUENCE</scope>
    <source>
        <strain evidence="2">DAOM:BR144</strain>
    </source>
</reference>
<accession>K3WCK9</accession>
<evidence type="ECO:0000313" key="2">
    <source>
        <dbReference type="Proteomes" id="UP000019132"/>
    </source>
</evidence>
<reference evidence="2" key="2">
    <citation type="submission" date="2010-04" db="EMBL/GenBank/DDBJ databases">
        <authorList>
            <person name="Buell R."/>
            <person name="Hamilton J."/>
            <person name="Hostetler J."/>
        </authorList>
    </citation>
    <scope>NUCLEOTIDE SEQUENCE [LARGE SCALE GENOMIC DNA]</scope>
    <source>
        <strain evidence="2">DAOM:BR144</strain>
    </source>
</reference>
<evidence type="ECO:0000313" key="1">
    <source>
        <dbReference type="EnsemblProtists" id="PYU1_T002700"/>
    </source>
</evidence>
<reference evidence="1" key="3">
    <citation type="submission" date="2015-02" db="UniProtKB">
        <authorList>
            <consortium name="EnsemblProtists"/>
        </authorList>
    </citation>
    <scope>IDENTIFICATION</scope>
    <source>
        <strain evidence="1">DAOM BR144</strain>
    </source>
</reference>
<dbReference type="HOGENOM" id="CLU_1506352_0_0_1"/>
<dbReference type="AlphaFoldDB" id="K3WCK9"/>
<name>K3WCK9_GLOUD</name>
<dbReference type="EMBL" id="GL376628">
    <property type="status" value="NOT_ANNOTATED_CDS"/>
    <property type="molecule type" value="Genomic_DNA"/>
</dbReference>
<dbReference type="EnsemblProtists" id="PYU1_T002700">
    <property type="protein sequence ID" value="PYU1_T002700"/>
    <property type="gene ID" value="PYU1_G002697"/>
</dbReference>
<dbReference type="STRING" id="431595.K3WCK9"/>